<reference evidence="2" key="2">
    <citation type="journal article" date="2020" name="Microorganisms">
        <title>Osmotic Adaptation and Compatible Solute Biosynthesis of Phototrophic Bacteria as Revealed from Genome Analyses.</title>
        <authorList>
            <person name="Imhoff J.F."/>
            <person name="Rahn T."/>
            <person name="Kunzel S."/>
            <person name="Keller A."/>
            <person name="Neulinger S.C."/>
        </authorList>
    </citation>
    <scope>NUCLEOTIDE SEQUENCE</scope>
    <source>
        <strain evidence="2">DSM 11080</strain>
    </source>
</reference>
<dbReference type="Proteomes" id="UP001296776">
    <property type="component" value="Unassembled WGS sequence"/>
</dbReference>
<accession>A0AAJ0U0X5</accession>
<dbReference type="RefSeq" id="WP_200344106.1">
    <property type="nucleotide sequence ID" value="NZ_NRSJ01000002.1"/>
</dbReference>
<proteinExistence type="predicted"/>
<keyword evidence="3" id="KW-1185">Reference proteome</keyword>
<keyword evidence="1" id="KW-0812">Transmembrane</keyword>
<name>A0AAJ0U0X5_9GAMM</name>
<sequence>MKLCKTCFSSPWPFVLMTVIASMTGFITWLTLGLSQPDPQLRIAVAVIAFVAVEATLVHYVISCMRRHCRHHSSPAQQDRHLSQGA</sequence>
<protein>
    <submittedName>
        <fullName evidence="2">Uncharacterized protein</fullName>
    </submittedName>
</protein>
<keyword evidence="1" id="KW-1133">Transmembrane helix</keyword>
<evidence type="ECO:0000313" key="2">
    <source>
        <dbReference type="EMBL" id="MBK1703275.1"/>
    </source>
</evidence>
<reference evidence="2" key="1">
    <citation type="submission" date="2017-08" db="EMBL/GenBank/DDBJ databases">
        <authorList>
            <person name="Imhoff J.F."/>
            <person name="Rahn T."/>
            <person name="Kuenzel S."/>
            <person name="Neulinger S.C."/>
        </authorList>
    </citation>
    <scope>NUCLEOTIDE SEQUENCE</scope>
    <source>
        <strain evidence="2">DSM 11080</strain>
    </source>
</reference>
<dbReference type="AlphaFoldDB" id="A0AAJ0U0X5"/>
<feature type="transmembrane region" description="Helical" evidence="1">
    <location>
        <begin position="43"/>
        <end position="62"/>
    </location>
</feature>
<keyword evidence="1" id="KW-0472">Membrane</keyword>
<comment type="caution">
    <text evidence="2">The sequence shown here is derived from an EMBL/GenBank/DDBJ whole genome shotgun (WGS) entry which is preliminary data.</text>
</comment>
<dbReference type="EMBL" id="NRSJ01000002">
    <property type="protein sequence ID" value="MBK1703275.1"/>
    <property type="molecule type" value="Genomic_DNA"/>
</dbReference>
<evidence type="ECO:0000256" key="1">
    <source>
        <dbReference type="SAM" id="Phobius"/>
    </source>
</evidence>
<organism evidence="2 3">
    <name type="scientific">Halochromatium glycolicum</name>
    <dbReference type="NCBI Taxonomy" id="85075"/>
    <lineage>
        <taxon>Bacteria</taxon>
        <taxon>Pseudomonadati</taxon>
        <taxon>Pseudomonadota</taxon>
        <taxon>Gammaproteobacteria</taxon>
        <taxon>Chromatiales</taxon>
        <taxon>Chromatiaceae</taxon>
        <taxon>Halochromatium</taxon>
    </lineage>
</organism>
<feature type="transmembrane region" description="Helical" evidence="1">
    <location>
        <begin position="12"/>
        <end position="31"/>
    </location>
</feature>
<evidence type="ECO:0000313" key="3">
    <source>
        <dbReference type="Proteomes" id="UP001296776"/>
    </source>
</evidence>
<gene>
    <name evidence="2" type="ORF">CKO40_01590</name>
</gene>